<keyword evidence="5" id="KW-0378">Hydrolase</keyword>
<dbReference type="AlphaFoldDB" id="A0A379MRV4"/>
<dbReference type="Gene3D" id="3.40.50.300">
    <property type="entry name" value="P-loop containing nucleotide triphosphate hydrolases"/>
    <property type="match status" value="1"/>
</dbReference>
<keyword evidence="2" id="KW-0547">Nucleotide-binding</keyword>
<keyword evidence="3 5" id="KW-0067">ATP-binding</keyword>
<dbReference type="InterPro" id="IPR003593">
    <property type="entry name" value="AAA+_ATPase"/>
</dbReference>
<dbReference type="SUPFAM" id="SSF52540">
    <property type="entry name" value="P-loop containing nucleoside triphosphate hydrolases"/>
    <property type="match status" value="1"/>
</dbReference>
<dbReference type="PANTHER" id="PTHR42939">
    <property type="entry name" value="ABC TRANSPORTER ATP-BINDING PROTEIN ALBC-RELATED"/>
    <property type="match status" value="1"/>
</dbReference>
<evidence type="ECO:0000313" key="5">
    <source>
        <dbReference type="EMBL" id="SUE34358.1"/>
    </source>
</evidence>
<sequence>MINFENVSFGYRGGRLFDGLRLELRRGAVYGLLGKNGAGKTTLLKLTAGLLFPRSGEITVLGRVPRKREPGFLSEVFLLPEEFDLPRMNMNDYARVYGCFYPNFSRGQLSELMRELEVSESQCLHRMSFGQKKKACIAFAIACNTPLLLMDEPTNGLDIPSKSSFRRLIASVADENRTIVISTHQVRDLDRLIDSVVVLDGSEILLNATTGEVTEKLRFVHLEENESALYAEQTVHGRWGVQPNESGDESPLDMELLFNAAVANREAVKQLFKR</sequence>
<dbReference type="Pfam" id="PF00005">
    <property type="entry name" value="ABC_tran"/>
    <property type="match status" value="1"/>
</dbReference>
<feature type="domain" description="ABC transporter" evidence="4">
    <location>
        <begin position="2"/>
        <end position="226"/>
    </location>
</feature>
<dbReference type="GO" id="GO:0016887">
    <property type="term" value="F:ATP hydrolysis activity"/>
    <property type="evidence" value="ECO:0007669"/>
    <property type="project" value="InterPro"/>
</dbReference>
<evidence type="ECO:0000313" key="6">
    <source>
        <dbReference type="Proteomes" id="UP000255233"/>
    </source>
</evidence>
<dbReference type="InterPro" id="IPR051782">
    <property type="entry name" value="ABC_Transporter_VariousFunc"/>
</dbReference>
<gene>
    <name evidence="5" type="primary">drrA</name>
    <name evidence="5" type="ORF">NCTC11190_01581</name>
</gene>
<dbReference type="Proteomes" id="UP000255233">
    <property type="component" value="Unassembled WGS sequence"/>
</dbReference>
<keyword evidence="1" id="KW-0813">Transport</keyword>
<dbReference type="PROSITE" id="PS50893">
    <property type="entry name" value="ABC_TRANSPORTER_2"/>
    <property type="match status" value="1"/>
</dbReference>
<dbReference type="SMART" id="SM00382">
    <property type="entry name" value="AAA"/>
    <property type="match status" value="1"/>
</dbReference>
<name>A0A379MRV4_9BACT</name>
<reference evidence="5 6" key="1">
    <citation type="submission" date="2018-06" db="EMBL/GenBank/DDBJ databases">
        <authorList>
            <consortium name="Pathogen Informatics"/>
            <person name="Doyle S."/>
        </authorList>
    </citation>
    <scope>NUCLEOTIDE SEQUENCE [LARGE SCALE GENOMIC DNA]</scope>
    <source>
        <strain evidence="5 6">NCTC11190</strain>
    </source>
</reference>
<accession>A0A379MRV4</accession>
<dbReference type="GO" id="GO:0005524">
    <property type="term" value="F:ATP binding"/>
    <property type="evidence" value="ECO:0007669"/>
    <property type="project" value="UniProtKB-KW"/>
</dbReference>
<organism evidence="5 6">
    <name type="scientific">Rikenella microfusus</name>
    <dbReference type="NCBI Taxonomy" id="28139"/>
    <lineage>
        <taxon>Bacteria</taxon>
        <taxon>Pseudomonadati</taxon>
        <taxon>Bacteroidota</taxon>
        <taxon>Bacteroidia</taxon>
        <taxon>Bacteroidales</taxon>
        <taxon>Rikenellaceae</taxon>
        <taxon>Rikenella</taxon>
    </lineage>
</organism>
<dbReference type="EMBL" id="UGVL01000001">
    <property type="protein sequence ID" value="SUE34358.1"/>
    <property type="molecule type" value="Genomic_DNA"/>
</dbReference>
<dbReference type="CDD" id="cd03230">
    <property type="entry name" value="ABC_DR_subfamily_A"/>
    <property type="match status" value="1"/>
</dbReference>
<dbReference type="RefSeq" id="WP_027291767.1">
    <property type="nucleotide sequence ID" value="NZ_UGVL01000001.1"/>
</dbReference>
<dbReference type="InterPro" id="IPR027417">
    <property type="entry name" value="P-loop_NTPase"/>
</dbReference>
<keyword evidence="6" id="KW-1185">Reference proteome</keyword>
<dbReference type="EC" id="3.6.3.-" evidence="5"/>
<dbReference type="OrthoDB" id="9808363at2"/>
<proteinExistence type="predicted"/>
<dbReference type="STRING" id="880526.GCA_000427365_02238"/>
<evidence type="ECO:0000256" key="2">
    <source>
        <dbReference type="ARBA" id="ARBA00022741"/>
    </source>
</evidence>
<evidence type="ECO:0000256" key="3">
    <source>
        <dbReference type="ARBA" id="ARBA00022840"/>
    </source>
</evidence>
<dbReference type="PANTHER" id="PTHR42939:SF1">
    <property type="entry name" value="ABC TRANSPORTER ATP-BINDING PROTEIN ALBC-RELATED"/>
    <property type="match status" value="1"/>
</dbReference>
<protein>
    <submittedName>
        <fullName evidence="5">Daunorubicin/doxorubicin resistance ATP-binding protein DrrA</fullName>
        <ecNumber evidence="5">3.6.3.-</ecNumber>
    </submittedName>
</protein>
<evidence type="ECO:0000259" key="4">
    <source>
        <dbReference type="PROSITE" id="PS50893"/>
    </source>
</evidence>
<evidence type="ECO:0000256" key="1">
    <source>
        <dbReference type="ARBA" id="ARBA00022448"/>
    </source>
</evidence>
<dbReference type="InterPro" id="IPR003439">
    <property type="entry name" value="ABC_transporter-like_ATP-bd"/>
</dbReference>